<feature type="non-terminal residue" evidence="1">
    <location>
        <position position="835"/>
    </location>
</feature>
<sequence>MVLQISKQQQQPSSWMPHCPYCDSDSHFRHQCSLLDKDLKNGRVCLINGKVATTNGTILQTNRGQGGIRALMLKHEDQTAQVNLISCSSTREQAQRAVLRLTTDIYDNNGDSDPEERTYEVAAQKRHRLDAPPEVVPARKVVRTVEPESVPRTATTPSQPRHNGPTINHDDEPEAPKNKPQYQYMAPIQEGVDTNSVITQRLQSTEVRLTLKELLAIAPAARREMDKLVTRRRIANDEQPTVGINKLETTEDNERQPTSLPTSRVLGYINGREFTLMIDPGSEVNIMRMSAYASIDYLPIDPDDRFTITNANNGRSSTRGVCHNVPIRVDRVTVHTNILVANELSHDVILGMPWLEAVSWEVRRDDSNTAWVYIHDNKHNTARFRLVPSKGRRRPPVSVNHIHVEHIGEPIIKSRAANLTTMKAKVAAHKSGLPEIQSFVPPELDPSDACEHDYQDDTQDRHHEDTSLEDCSPTGICRTGIKSNDKPIATPPVADLIATEAKVVAHKPEPSETRPSDPPEHTRSDVCKPNDVICDVATLHPPQQESITEHLDRTLHNITCTMQYATRCTTHFWSDVAKAIPYTQQCKPINPTKVSTPYSQWFGQALNNAHFRTLGCATYHQAITYGQRFDQTPENTHRRPTETCHEPDHTDTGIEGQEPFISDAAAKCLASHTANGEHSSNKHPGDEHRVTPYDQWSDHIPSIAHRRTIDRVDYRRAAPNETSGVTNLRRQCEKPVDYNPMPSAYIGWDRALNENIATYNVRSNEYRTCRDFKQANTNAERQELTTTDETTKGPTNRTTDDAHPTDDPTYKDVVEAPPLTATAGSTISNELWVEQ</sequence>
<keyword evidence="2" id="KW-1185">Reference proteome</keyword>
<gene>
    <name evidence="1" type="ORF">EV182_002589</name>
</gene>
<name>A0ACC1HTU0_9FUNG</name>
<reference evidence="1" key="1">
    <citation type="submission" date="2022-06" db="EMBL/GenBank/DDBJ databases">
        <title>Phylogenomic reconstructions and comparative analyses of Kickxellomycotina fungi.</title>
        <authorList>
            <person name="Reynolds N.K."/>
            <person name="Stajich J.E."/>
            <person name="Barry K."/>
            <person name="Grigoriev I.V."/>
            <person name="Crous P."/>
            <person name="Smith M.E."/>
        </authorList>
    </citation>
    <scope>NUCLEOTIDE SEQUENCE</scope>
    <source>
        <strain evidence="1">RSA 2271</strain>
    </source>
</reference>
<organism evidence="1 2">
    <name type="scientific">Spiromyces aspiralis</name>
    <dbReference type="NCBI Taxonomy" id="68401"/>
    <lineage>
        <taxon>Eukaryota</taxon>
        <taxon>Fungi</taxon>
        <taxon>Fungi incertae sedis</taxon>
        <taxon>Zoopagomycota</taxon>
        <taxon>Kickxellomycotina</taxon>
        <taxon>Kickxellomycetes</taxon>
        <taxon>Kickxellales</taxon>
        <taxon>Kickxellaceae</taxon>
        <taxon>Spiromyces</taxon>
    </lineage>
</organism>
<accession>A0ACC1HTU0</accession>
<evidence type="ECO:0000313" key="2">
    <source>
        <dbReference type="Proteomes" id="UP001145114"/>
    </source>
</evidence>
<comment type="caution">
    <text evidence="1">The sequence shown here is derived from an EMBL/GenBank/DDBJ whole genome shotgun (WGS) entry which is preliminary data.</text>
</comment>
<protein>
    <submittedName>
        <fullName evidence="1">Uncharacterized protein</fullName>
    </submittedName>
</protein>
<proteinExistence type="predicted"/>
<dbReference type="EMBL" id="JAMZIH010000554">
    <property type="protein sequence ID" value="KAJ1679173.1"/>
    <property type="molecule type" value="Genomic_DNA"/>
</dbReference>
<evidence type="ECO:0000313" key="1">
    <source>
        <dbReference type="EMBL" id="KAJ1679173.1"/>
    </source>
</evidence>
<dbReference type="Proteomes" id="UP001145114">
    <property type="component" value="Unassembled WGS sequence"/>
</dbReference>